<gene>
    <name evidence="1" type="ORF">A3E17_02145</name>
</gene>
<dbReference type="EMBL" id="MEXL01000056">
    <property type="protein sequence ID" value="OGD01016.1"/>
    <property type="molecule type" value="Genomic_DNA"/>
</dbReference>
<dbReference type="Proteomes" id="UP000178993">
    <property type="component" value="Unassembled WGS sequence"/>
</dbReference>
<evidence type="ECO:0000313" key="2">
    <source>
        <dbReference type="Proteomes" id="UP000178993"/>
    </source>
</evidence>
<comment type="caution">
    <text evidence="1">The sequence shown here is derived from an EMBL/GenBank/DDBJ whole genome shotgun (WGS) entry which is preliminary data.</text>
</comment>
<name>A0A1F4Z4U7_9BACT</name>
<dbReference type="AlphaFoldDB" id="A0A1F4Z4U7"/>
<accession>A0A1F4Z4U7</accession>
<organism evidence="1 2">
    <name type="scientific">Candidatus Amesbacteria bacterium RIFCSPHIGHO2_12_FULL_48_14</name>
    <dbReference type="NCBI Taxonomy" id="1797257"/>
    <lineage>
        <taxon>Bacteria</taxon>
        <taxon>Candidatus Amesiibacteriota</taxon>
    </lineage>
</organism>
<reference evidence="1 2" key="1">
    <citation type="journal article" date="2016" name="Nat. Commun.">
        <title>Thousands of microbial genomes shed light on interconnected biogeochemical processes in an aquifer system.</title>
        <authorList>
            <person name="Anantharaman K."/>
            <person name="Brown C.T."/>
            <person name="Hug L.A."/>
            <person name="Sharon I."/>
            <person name="Castelle C.J."/>
            <person name="Probst A.J."/>
            <person name="Thomas B.C."/>
            <person name="Singh A."/>
            <person name="Wilkins M.J."/>
            <person name="Karaoz U."/>
            <person name="Brodie E.L."/>
            <person name="Williams K.H."/>
            <person name="Hubbard S.S."/>
            <person name="Banfield J.F."/>
        </authorList>
    </citation>
    <scope>NUCLEOTIDE SEQUENCE [LARGE SCALE GENOMIC DNA]</scope>
</reference>
<evidence type="ECO:0000313" key="1">
    <source>
        <dbReference type="EMBL" id="OGD01016.1"/>
    </source>
</evidence>
<evidence type="ECO:0008006" key="3">
    <source>
        <dbReference type="Google" id="ProtNLM"/>
    </source>
</evidence>
<protein>
    <recommendedName>
        <fullName evidence="3">HNH nuclease domain-containing protein</fullName>
    </recommendedName>
</protein>
<proteinExistence type="predicted"/>
<sequence length="130" mass="15128">MLGGSCCQSVINRIKYEVMPETRTYRDRRDVLLAAVREKRRRVKLVAIKYKGGKCMICGYRKYAGALDLHHVGRKVFGIGDSGYTRSWDDIRNELRKCVLLCANCHREVEGGITRAPRLRQSREKLWKIR</sequence>